<accession>A0ABS3Q6I5</accession>
<organism evidence="1 2">
    <name type="scientific">Thiomicrorhabdus marina</name>
    <dbReference type="NCBI Taxonomy" id="2818442"/>
    <lineage>
        <taxon>Bacteria</taxon>
        <taxon>Pseudomonadati</taxon>
        <taxon>Pseudomonadota</taxon>
        <taxon>Gammaproteobacteria</taxon>
        <taxon>Thiotrichales</taxon>
        <taxon>Piscirickettsiaceae</taxon>
        <taxon>Thiomicrorhabdus</taxon>
    </lineage>
</organism>
<gene>
    <name evidence="1" type="ORF">J3998_10300</name>
</gene>
<evidence type="ECO:0000313" key="2">
    <source>
        <dbReference type="Proteomes" id="UP000664835"/>
    </source>
</evidence>
<keyword evidence="2" id="KW-1185">Reference proteome</keyword>
<dbReference type="RefSeq" id="WP_208150580.1">
    <property type="nucleotide sequence ID" value="NZ_JAGETV010000022.1"/>
</dbReference>
<name>A0ABS3Q6I5_9GAMM</name>
<proteinExistence type="predicted"/>
<dbReference type="EMBL" id="JAGETV010000022">
    <property type="protein sequence ID" value="MBO1927965.1"/>
    <property type="molecule type" value="Genomic_DNA"/>
</dbReference>
<sequence>MKKLLILLILIGAWHHYYHIETAPSIGPGIVAASPPYQYNADSKQIRLDDFILSPHAEFEVEARVLAASRHYLDRKGWLAPLVLVIGWGNMSDEAIYQNVDIDQFNHLYEWTNNAPTLITDEEILTSTANIHLIPANNAIKEKMYDIKIGDVVSLRGSLVSIRRTTGWKWPTSTSRTDKGENSGEILYLKAIEIIQPGS</sequence>
<evidence type="ECO:0000313" key="1">
    <source>
        <dbReference type="EMBL" id="MBO1927965.1"/>
    </source>
</evidence>
<dbReference type="Proteomes" id="UP000664835">
    <property type="component" value="Unassembled WGS sequence"/>
</dbReference>
<reference evidence="1 2" key="1">
    <citation type="submission" date="2021-03" db="EMBL/GenBank/DDBJ databases">
        <title>Thiomicrorhabdus sp.nov.,novel sulfur-oxidizing bacteria isolated from coastal sediment.</title>
        <authorList>
            <person name="Liu X."/>
        </authorList>
    </citation>
    <scope>NUCLEOTIDE SEQUENCE [LARGE SCALE GENOMIC DNA]</scope>
    <source>
        <strain evidence="1 2">6S2-11</strain>
    </source>
</reference>
<protein>
    <submittedName>
        <fullName evidence="1">Uncharacterized protein</fullName>
    </submittedName>
</protein>
<comment type="caution">
    <text evidence="1">The sequence shown here is derived from an EMBL/GenBank/DDBJ whole genome shotgun (WGS) entry which is preliminary data.</text>
</comment>